<dbReference type="PROSITE" id="PS50933">
    <property type="entry name" value="CHRD"/>
    <property type="match status" value="1"/>
</dbReference>
<gene>
    <name evidence="3" type="ORF">ACFOUO_13350</name>
</gene>
<keyword evidence="4" id="KW-1185">Reference proteome</keyword>
<sequence>MREFFAVLSGKEEVPPVQTGAFGFLQLKGNESHTQLWYRLKVFHLRKFTQAHLHLAPRGENGPIVAFLFGRTVPGISVTKGRVTGTIQSGDLVGPLQGMTITDLVRQIRQGNIYGNAHTEQNPSGEIRGQVRPLR</sequence>
<protein>
    <submittedName>
        <fullName evidence="3">CHRD domain-containing protein</fullName>
    </submittedName>
</protein>
<evidence type="ECO:0000259" key="2">
    <source>
        <dbReference type="PROSITE" id="PS50933"/>
    </source>
</evidence>
<evidence type="ECO:0000313" key="4">
    <source>
        <dbReference type="Proteomes" id="UP001595843"/>
    </source>
</evidence>
<evidence type="ECO:0000256" key="1">
    <source>
        <dbReference type="SAM" id="MobiDB-lite"/>
    </source>
</evidence>
<dbReference type="EMBL" id="JBHSAP010000018">
    <property type="protein sequence ID" value="MFC4077783.1"/>
    <property type="molecule type" value="Genomic_DNA"/>
</dbReference>
<accession>A0ABV8JLF3</accession>
<organism evidence="3 4">
    <name type="scientific">Salinithrix halophila</name>
    <dbReference type="NCBI Taxonomy" id="1485204"/>
    <lineage>
        <taxon>Bacteria</taxon>
        <taxon>Bacillati</taxon>
        <taxon>Bacillota</taxon>
        <taxon>Bacilli</taxon>
        <taxon>Bacillales</taxon>
        <taxon>Thermoactinomycetaceae</taxon>
        <taxon>Salinithrix</taxon>
    </lineage>
</organism>
<feature type="domain" description="CHRD" evidence="2">
    <location>
        <begin position="1"/>
        <end position="135"/>
    </location>
</feature>
<proteinExistence type="predicted"/>
<dbReference type="SMART" id="SM00754">
    <property type="entry name" value="CHRD"/>
    <property type="match status" value="1"/>
</dbReference>
<evidence type="ECO:0000313" key="3">
    <source>
        <dbReference type="EMBL" id="MFC4077783.1"/>
    </source>
</evidence>
<feature type="region of interest" description="Disordered" evidence="1">
    <location>
        <begin position="115"/>
        <end position="135"/>
    </location>
</feature>
<dbReference type="InterPro" id="IPR010895">
    <property type="entry name" value="CHRD"/>
</dbReference>
<dbReference type="RefSeq" id="WP_380705621.1">
    <property type="nucleotide sequence ID" value="NZ_JBHSAP010000018.1"/>
</dbReference>
<dbReference type="Pfam" id="PF07452">
    <property type="entry name" value="CHRD"/>
    <property type="match status" value="1"/>
</dbReference>
<dbReference type="Proteomes" id="UP001595843">
    <property type="component" value="Unassembled WGS sequence"/>
</dbReference>
<comment type="caution">
    <text evidence="3">The sequence shown here is derived from an EMBL/GenBank/DDBJ whole genome shotgun (WGS) entry which is preliminary data.</text>
</comment>
<reference evidence="4" key="1">
    <citation type="journal article" date="2019" name="Int. J. Syst. Evol. Microbiol.">
        <title>The Global Catalogue of Microorganisms (GCM) 10K type strain sequencing project: providing services to taxonomists for standard genome sequencing and annotation.</title>
        <authorList>
            <consortium name="The Broad Institute Genomics Platform"/>
            <consortium name="The Broad Institute Genome Sequencing Center for Infectious Disease"/>
            <person name="Wu L."/>
            <person name="Ma J."/>
        </authorList>
    </citation>
    <scope>NUCLEOTIDE SEQUENCE [LARGE SCALE GENOMIC DNA]</scope>
    <source>
        <strain evidence="4">IBRC-M 10813</strain>
    </source>
</reference>
<name>A0ABV8JLF3_9BACL</name>